<dbReference type="GO" id="GO:0046872">
    <property type="term" value="F:metal ion binding"/>
    <property type="evidence" value="ECO:0007669"/>
    <property type="project" value="UniProtKB-KW"/>
</dbReference>
<dbReference type="Gene3D" id="1.20.1090.10">
    <property type="entry name" value="Dehydroquinate synthase-like - alpha domain"/>
    <property type="match status" value="1"/>
</dbReference>
<dbReference type="PIRSF" id="PIRSF000112">
    <property type="entry name" value="Glycerol_dehydrogenase"/>
    <property type="match status" value="1"/>
</dbReference>
<dbReference type="AlphaFoldDB" id="A0A1C6IVM2"/>
<gene>
    <name evidence="6" type="primary">gldA</name>
    <name evidence="6" type="ORF">SAMEA3545359_01717</name>
</gene>
<accession>A0A1C6IVM2</accession>
<dbReference type="CDD" id="cd08171">
    <property type="entry name" value="GlyDH-like"/>
    <property type="match status" value="1"/>
</dbReference>
<feature type="domain" description="Alcohol dehydrogenase iron-type/glycerol dehydrogenase GldA" evidence="5">
    <location>
        <begin position="11"/>
        <end position="135"/>
    </location>
</feature>
<evidence type="ECO:0000259" key="5">
    <source>
        <dbReference type="Pfam" id="PF00465"/>
    </source>
</evidence>
<dbReference type="InterPro" id="IPR016205">
    <property type="entry name" value="Glycerol_DH"/>
</dbReference>
<protein>
    <submittedName>
        <fullName evidence="6">Glycerol dehydrogenase</fullName>
        <ecNumber evidence="6">1.1.1.6</ecNumber>
    </submittedName>
</protein>
<reference evidence="6" key="1">
    <citation type="submission" date="2015-09" db="EMBL/GenBank/DDBJ databases">
        <authorList>
            <consortium name="Pathogen Informatics"/>
        </authorList>
    </citation>
    <scope>NUCLEOTIDE SEQUENCE</scope>
    <source>
        <strain evidence="6">2789STDY5834896</strain>
    </source>
</reference>
<dbReference type="Gene3D" id="3.40.50.1970">
    <property type="match status" value="1"/>
</dbReference>
<evidence type="ECO:0000256" key="4">
    <source>
        <dbReference type="PIRSR" id="PIRSR000112-3"/>
    </source>
</evidence>
<comment type="cofactor">
    <cofactor evidence="3">
        <name>Zn(2+)</name>
        <dbReference type="ChEBI" id="CHEBI:29105"/>
    </cofactor>
    <text evidence="3">Binds 1 zinc ion per subunit.</text>
</comment>
<keyword evidence="1 3" id="KW-0479">Metal-binding</keyword>
<name>A0A1C6IVM2_9FIRM</name>
<dbReference type="EC" id="1.1.1.6" evidence="6"/>
<keyword evidence="3" id="KW-0862">Zinc</keyword>
<proteinExistence type="predicted"/>
<keyword evidence="2 6" id="KW-0560">Oxidoreductase</keyword>
<dbReference type="SUPFAM" id="SSF56796">
    <property type="entry name" value="Dehydroquinate synthase-like"/>
    <property type="match status" value="1"/>
</dbReference>
<dbReference type="Pfam" id="PF00465">
    <property type="entry name" value="Fe-ADH"/>
    <property type="match status" value="1"/>
</dbReference>
<dbReference type="EMBL" id="FMHG01000001">
    <property type="protein sequence ID" value="SCJ73901.1"/>
    <property type="molecule type" value="Genomic_DNA"/>
</dbReference>
<organism evidence="6">
    <name type="scientific">uncultured Anaerotruncus sp</name>
    <dbReference type="NCBI Taxonomy" id="905011"/>
    <lineage>
        <taxon>Bacteria</taxon>
        <taxon>Bacillati</taxon>
        <taxon>Bacillota</taxon>
        <taxon>Clostridia</taxon>
        <taxon>Eubacteriales</taxon>
        <taxon>Oscillospiraceae</taxon>
        <taxon>Anaerotruncus</taxon>
        <taxon>environmental samples</taxon>
    </lineage>
</organism>
<feature type="binding site" evidence="4">
    <location>
        <begin position="95"/>
        <end position="99"/>
    </location>
    <ligand>
        <name>NAD(+)</name>
        <dbReference type="ChEBI" id="CHEBI:57540"/>
    </ligand>
</feature>
<dbReference type="PANTHER" id="PTHR43616:SF3">
    <property type="entry name" value="HYDROXYCARBOXYLATE DEHYDROGENASE A"/>
    <property type="match status" value="1"/>
</dbReference>
<keyword evidence="4" id="KW-0520">NAD</keyword>
<feature type="binding site" evidence="4">
    <location>
        <position position="126"/>
    </location>
    <ligand>
        <name>NAD(+)</name>
        <dbReference type="ChEBI" id="CHEBI:57540"/>
    </ligand>
</feature>
<feature type="binding site" evidence="3">
    <location>
        <position position="273"/>
    </location>
    <ligand>
        <name>glycerol</name>
        <dbReference type="ChEBI" id="CHEBI:17754"/>
    </ligand>
</feature>
<evidence type="ECO:0000256" key="3">
    <source>
        <dbReference type="PIRSR" id="PIRSR000112-1"/>
    </source>
</evidence>
<dbReference type="GO" id="GO:0008888">
    <property type="term" value="F:glycerol dehydrogenase (NAD+) activity"/>
    <property type="evidence" value="ECO:0007669"/>
    <property type="project" value="UniProtKB-EC"/>
</dbReference>
<evidence type="ECO:0000256" key="2">
    <source>
        <dbReference type="ARBA" id="ARBA00023002"/>
    </source>
</evidence>
<sequence>MSDYSVSLASYTIGADAYDKLAAHCLTCGKKALAVGGKTALEKALPKIQAALAGTGVELADSLWYGGECTYENIDLVAAAAGQCGADMILGVGGGKALDTAKGAAQRAGVPVFCLPTIAATCAATSAQSIVYTADSVFDSFYFLDGPAAHVFIDTQIIAEAPVKYLRAGIGDTVAKHYECALSAQNDELAHSDALAVQVSGLCVGPIRRYGLQALADCRQDIATFALEQVVLAIIVTTGMVSVLIQDKYNGALAHSLFYGFTILPHFEEHYLHGDVVGYGVLVQLAVEKRRQELAELYQLFADMGLPTCLADIGVRCDREELAPILAETLAGADMEYLPWPITGEMVLAGIEQVEALAAPAKV</sequence>
<dbReference type="InterPro" id="IPR001670">
    <property type="entry name" value="ADH_Fe/GldA"/>
</dbReference>
<feature type="binding site" evidence="3">
    <location>
        <position position="172"/>
    </location>
    <ligand>
        <name>glycerol</name>
        <dbReference type="ChEBI" id="CHEBI:17754"/>
    </ligand>
</feature>
<feature type="binding site" evidence="3">
    <location>
        <position position="255"/>
    </location>
    <ligand>
        <name>glycerol</name>
        <dbReference type="ChEBI" id="CHEBI:17754"/>
    </ligand>
</feature>
<evidence type="ECO:0000256" key="1">
    <source>
        <dbReference type="ARBA" id="ARBA00022723"/>
    </source>
</evidence>
<feature type="binding site" evidence="4">
    <location>
        <position position="132"/>
    </location>
    <ligand>
        <name>NAD(+)</name>
        <dbReference type="ChEBI" id="CHEBI:57540"/>
    </ligand>
</feature>
<dbReference type="PANTHER" id="PTHR43616">
    <property type="entry name" value="GLYCEROL DEHYDROGENASE"/>
    <property type="match status" value="1"/>
</dbReference>
<evidence type="ECO:0000313" key="6">
    <source>
        <dbReference type="EMBL" id="SCJ73901.1"/>
    </source>
</evidence>